<gene>
    <name evidence="1" type="ORF">SAMN05421752_11629</name>
</gene>
<keyword evidence="2" id="KW-1185">Reference proteome</keyword>
<dbReference type="AlphaFoldDB" id="A0A1N7GVV2"/>
<dbReference type="Proteomes" id="UP000185936">
    <property type="component" value="Unassembled WGS sequence"/>
</dbReference>
<evidence type="ECO:0000313" key="1">
    <source>
        <dbReference type="EMBL" id="SIS16715.1"/>
    </source>
</evidence>
<accession>A0A1N7GVV2</accession>
<proteinExistence type="predicted"/>
<dbReference type="EMBL" id="FTNR01000016">
    <property type="protein sequence ID" value="SIS16715.1"/>
    <property type="molecule type" value="Genomic_DNA"/>
</dbReference>
<sequence length="55" mass="6478">MPRIVRWEVLDVLITARIQQLEVLQLLNPFLGTVFGELLVQISVEWLELLFQLFP</sequence>
<organism evidence="1 2">
    <name type="scientific">Natronorubrum thiooxidans</name>
    <dbReference type="NCBI Taxonomy" id="308853"/>
    <lineage>
        <taxon>Archaea</taxon>
        <taxon>Methanobacteriati</taxon>
        <taxon>Methanobacteriota</taxon>
        <taxon>Stenosarchaea group</taxon>
        <taxon>Halobacteria</taxon>
        <taxon>Halobacteriales</taxon>
        <taxon>Natrialbaceae</taxon>
        <taxon>Natronorubrum</taxon>
    </lineage>
</organism>
<name>A0A1N7GVV2_9EURY</name>
<protein>
    <submittedName>
        <fullName evidence="1">Uncharacterized protein</fullName>
    </submittedName>
</protein>
<dbReference type="RefSeq" id="WP_159440185.1">
    <property type="nucleotide sequence ID" value="NZ_FTNR01000016.1"/>
</dbReference>
<reference evidence="2" key="1">
    <citation type="submission" date="2017-01" db="EMBL/GenBank/DDBJ databases">
        <authorList>
            <person name="Varghese N."/>
            <person name="Submissions S."/>
        </authorList>
    </citation>
    <scope>NUCLEOTIDE SEQUENCE [LARGE SCALE GENOMIC DNA]</scope>
    <source>
        <strain evidence="2">type strain: HArc-</strain>
    </source>
</reference>
<evidence type="ECO:0000313" key="2">
    <source>
        <dbReference type="Proteomes" id="UP000185936"/>
    </source>
</evidence>